<reference evidence="1 2" key="1">
    <citation type="submission" date="2016-03" db="EMBL/GenBank/DDBJ databases">
        <title>Comparative genomics of Pseudogymnoascus destructans, the fungus causing white-nose syndrome of bats.</title>
        <authorList>
            <person name="Palmer J.M."/>
            <person name="Drees K.P."/>
            <person name="Foster J.T."/>
            <person name="Lindner D.L."/>
        </authorList>
    </citation>
    <scope>NUCLEOTIDE SEQUENCE [LARGE SCALE GENOMIC DNA]</scope>
    <source>
        <strain evidence="1 2">UAMH 10579</strain>
    </source>
</reference>
<name>A0A2P2SWA1_9PEZI</name>
<organism evidence="1 2">
    <name type="scientific">Pseudogymnoascus verrucosus</name>
    <dbReference type="NCBI Taxonomy" id="342668"/>
    <lineage>
        <taxon>Eukaryota</taxon>
        <taxon>Fungi</taxon>
        <taxon>Dikarya</taxon>
        <taxon>Ascomycota</taxon>
        <taxon>Pezizomycotina</taxon>
        <taxon>Leotiomycetes</taxon>
        <taxon>Thelebolales</taxon>
        <taxon>Thelebolaceae</taxon>
        <taxon>Pseudogymnoascus</taxon>
    </lineage>
</organism>
<dbReference type="PANTHER" id="PTHR42085:SF2">
    <property type="entry name" value="F-BOX DOMAIN-CONTAINING PROTEIN"/>
    <property type="match status" value="1"/>
</dbReference>
<dbReference type="EMBL" id="KV460207">
    <property type="protein sequence ID" value="OBU01116.1"/>
    <property type="molecule type" value="Genomic_DNA"/>
</dbReference>
<proteinExistence type="predicted"/>
<dbReference type="AlphaFoldDB" id="A0A2P2SWA1"/>
<dbReference type="InterPro" id="IPR038883">
    <property type="entry name" value="AN11006-like"/>
</dbReference>
<sequence>MPASFLTLPRELRDKIYKLCLLIEGPVRPLGGSGYGWDLSPGLLRVNKIIYNEARLFLYQNRFDFTMTLAFCISRFLEKIGRDNADCIRHIYVGFPIFCNLELGNITFKDQNDDEILPTIQNGCANITTLSTSRYITYPIHDLFNSLDDPEIVAEALAVIDTHFRDFFPSLKDIIIEVYENEPSDFMRKQIENYGWIIVTKDPIRDWNSDVSLDE</sequence>
<keyword evidence="2" id="KW-1185">Reference proteome</keyword>
<dbReference type="Proteomes" id="UP000091956">
    <property type="component" value="Unassembled WGS sequence"/>
</dbReference>
<dbReference type="GeneID" id="28834264"/>
<dbReference type="OrthoDB" id="62952at2759"/>
<evidence type="ECO:0008006" key="3">
    <source>
        <dbReference type="Google" id="ProtNLM"/>
    </source>
</evidence>
<protein>
    <recommendedName>
        <fullName evidence="3">F-box domain-containing protein</fullName>
    </recommendedName>
</protein>
<dbReference type="STRING" id="342668.A0A2P2SWA1"/>
<evidence type="ECO:0000313" key="1">
    <source>
        <dbReference type="EMBL" id="OBU01116.1"/>
    </source>
</evidence>
<reference evidence="2" key="2">
    <citation type="journal article" date="2018" name="Nat. Commun.">
        <title>Extreme sensitivity to ultraviolet light in the fungal pathogen causing white-nose syndrome of bats.</title>
        <authorList>
            <person name="Palmer J.M."/>
            <person name="Drees K.P."/>
            <person name="Foster J.T."/>
            <person name="Lindner D.L."/>
        </authorList>
    </citation>
    <scope>NUCLEOTIDE SEQUENCE [LARGE SCALE GENOMIC DNA]</scope>
    <source>
        <strain evidence="2">UAMH 10579</strain>
    </source>
</reference>
<gene>
    <name evidence="1" type="ORF">VE01_00878</name>
</gene>
<evidence type="ECO:0000313" key="2">
    <source>
        <dbReference type="Proteomes" id="UP000091956"/>
    </source>
</evidence>
<dbReference type="PANTHER" id="PTHR42085">
    <property type="entry name" value="F-BOX DOMAIN-CONTAINING PROTEIN"/>
    <property type="match status" value="1"/>
</dbReference>
<accession>A0A2P2SWA1</accession>
<dbReference type="RefSeq" id="XP_018134848.1">
    <property type="nucleotide sequence ID" value="XM_018270406.1"/>
</dbReference>